<reference evidence="5 6" key="1">
    <citation type="submission" date="2023-04" db="EMBL/GenBank/DDBJ databases">
        <title>Genome Encyclopedia of Bacteria and Archaea VI: Functional Genomics of Type Strains.</title>
        <authorList>
            <person name="Whitman W."/>
        </authorList>
    </citation>
    <scope>NUCLEOTIDE SEQUENCE [LARGE SCALE GENOMIC DNA]</scope>
    <source>
        <strain evidence="5 6">SG_E_30_P1</strain>
    </source>
</reference>
<organism evidence="5 6">
    <name type="scientific">Antiquaquibacter oligotrophicus</name>
    <dbReference type="NCBI Taxonomy" id="2880260"/>
    <lineage>
        <taxon>Bacteria</taxon>
        <taxon>Bacillati</taxon>
        <taxon>Actinomycetota</taxon>
        <taxon>Actinomycetes</taxon>
        <taxon>Micrococcales</taxon>
        <taxon>Microbacteriaceae</taxon>
        <taxon>Antiquaquibacter</taxon>
    </lineage>
</organism>
<comment type="caution">
    <text evidence="5">The sequence shown here is derived from an EMBL/GenBank/DDBJ whole genome shotgun (WGS) entry which is preliminary data.</text>
</comment>
<protein>
    <submittedName>
        <fullName evidence="5">Pimeloyl-ACP methyl ester carboxylesterase</fullName>
    </submittedName>
</protein>
<dbReference type="EMBL" id="JARXVQ010000001">
    <property type="protein sequence ID" value="MDH6181830.1"/>
    <property type="molecule type" value="Genomic_DNA"/>
</dbReference>
<evidence type="ECO:0000259" key="4">
    <source>
        <dbReference type="Pfam" id="PF08386"/>
    </source>
</evidence>
<evidence type="ECO:0000313" key="5">
    <source>
        <dbReference type="EMBL" id="MDH6181830.1"/>
    </source>
</evidence>
<dbReference type="RefSeq" id="WP_322134130.1">
    <property type="nucleotide sequence ID" value="NZ_CP085036.1"/>
</dbReference>
<evidence type="ECO:0000256" key="1">
    <source>
        <dbReference type="ARBA" id="ARBA00010088"/>
    </source>
</evidence>
<dbReference type="InterPro" id="IPR029058">
    <property type="entry name" value="AB_hydrolase_fold"/>
</dbReference>
<keyword evidence="6" id="KW-1185">Reference proteome</keyword>
<evidence type="ECO:0000256" key="2">
    <source>
        <dbReference type="ARBA" id="ARBA00022729"/>
    </source>
</evidence>
<dbReference type="InterPro" id="IPR051601">
    <property type="entry name" value="Serine_prot/Carboxylest_S33"/>
</dbReference>
<dbReference type="PANTHER" id="PTHR43248:SF29">
    <property type="entry name" value="TRIPEPTIDYL AMINOPEPTIDASE"/>
    <property type="match status" value="1"/>
</dbReference>
<proteinExistence type="inferred from homology"/>
<name>A0ABT6KPA9_9MICO</name>
<dbReference type="Proteomes" id="UP001160142">
    <property type="component" value="Unassembled WGS sequence"/>
</dbReference>
<keyword evidence="3" id="KW-0378">Hydrolase</keyword>
<dbReference type="PANTHER" id="PTHR43248">
    <property type="entry name" value="2-SUCCINYL-6-HYDROXY-2,4-CYCLOHEXADIENE-1-CARBOXYLATE SYNTHASE"/>
    <property type="match status" value="1"/>
</dbReference>
<comment type="similarity">
    <text evidence="1">Belongs to the peptidase S33 family.</text>
</comment>
<keyword evidence="2" id="KW-0732">Signal</keyword>
<gene>
    <name evidence="5" type="ORF">M2152_002012</name>
</gene>
<feature type="domain" description="Peptidase S33 tripeptidyl aminopeptidase-like C-terminal" evidence="4">
    <location>
        <begin position="408"/>
        <end position="509"/>
    </location>
</feature>
<evidence type="ECO:0000313" key="6">
    <source>
        <dbReference type="Proteomes" id="UP001160142"/>
    </source>
</evidence>
<dbReference type="InterPro" id="IPR013595">
    <property type="entry name" value="Pept_S33_TAP-like_C"/>
</dbReference>
<dbReference type="PROSITE" id="PS51257">
    <property type="entry name" value="PROKAR_LIPOPROTEIN"/>
    <property type="match status" value="1"/>
</dbReference>
<dbReference type="Gene3D" id="3.40.50.1820">
    <property type="entry name" value="alpha/beta hydrolase"/>
    <property type="match status" value="1"/>
</dbReference>
<evidence type="ECO:0000256" key="3">
    <source>
        <dbReference type="ARBA" id="ARBA00022801"/>
    </source>
</evidence>
<dbReference type="Pfam" id="PF08386">
    <property type="entry name" value="Abhydrolase_4"/>
    <property type="match status" value="1"/>
</dbReference>
<dbReference type="SUPFAM" id="SSF53474">
    <property type="entry name" value="alpha/beta-Hydrolases"/>
    <property type="match status" value="1"/>
</dbReference>
<accession>A0ABT6KPA9</accession>
<sequence>MRRLLPVPAVAVALTLVLTGCMSWFLPPDVRSTSTPTGETVPANLERFYHQELEWSSCGGGLQCATAIAPLDWADPGAGEIELALVRQAATSGAPIGSLLVNPGGPGGSGYDFIRDSIDYATDERLQERFDVVGFDPRGVNRSTPITCYEDPAELDEYLYGIPPGEAGSDEWLAAAADASRQFGERCLELTGPLLGHVDTPSAARDMDMLRAALGDEELNYLGYSYGTLLGQVYADLFPDRTGRLVLDGAVDPNSTEFEKTATQARGFESALRAFLEDCATASDCPFRGSVDASLREVRALLDTLDASPLIAADGRELGSSAMFTAIILPLYTPSNWIYLRQVFTDVFSGDPEYAFQLADNYNGRSPDGTYRDNQTEAFIGINCLDEHGAPTADEMRAEAEELRELAPVLGPQMAWGGTGCPNWPVPAVLERAPIVAEGSADILVIGTTNDPATPYEWAVTIAETLENGHLVTYEGEGHTAYNKSNQCVNDVVDAFFIDGVVPESDPRC</sequence>